<evidence type="ECO:0000313" key="5">
    <source>
        <dbReference type="EMBL" id="EMA54763.1"/>
    </source>
</evidence>
<dbReference type="PATRIC" id="fig|1227456.3.peg.993"/>
<dbReference type="PANTHER" id="PTHR32308">
    <property type="entry name" value="LYASE BETA SUBUNIT, PUTATIVE (AFU_ORTHOLOGUE AFUA_4G13030)-RELATED"/>
    <property type="match status" value="1"/>
</dbReference>
<evidence type="ECO:0000259" key="4">
    <source>
        <dbReference type="Pfam" id="PF03328"/>
    </source>
</evidence>
<protein>
    <submittedName>
        <fullName evidence="5">Citrate lyase beta subunit</fullName>
    </submittedName>
</protein>
<evidence type="ECO:0000256" key="2">
    <source>
        <dbReference type="ARBA" id="ARBA00022723"/>
    </source>
</evidence>
<comment type="cofactor">
    <cofactor evidence="1">
        <name>Mg(2+)</name>
        <dbReference type="ChEBI" id="CHEBI:18420"/>
    </cofactor>
</comment>
<dbReference type="Gene3D" id="3.20.20.60">
    <property type="entry name" value="Phosphoenolpyruvate-binding domains"/>
    <property type="match status" value="1"/>
</dbReference>
<evidence type="ECO:0000313" key="6">
    <source>
        <dbReference type="Proteomes" id="UP000011625"/>
    </source>
</evidence>
<dbReference type="InterPro" id="IPR005000">
    <property type="entry name" value="Aldolase/citrate-lyase_domain"/>
</dbReference>
<dbReference type="GO" id="GO:0006107">
    <property type="term" value="P:oxaloacetate metabolic process"/>
    <property type="evidence" value="ECO:0007669"/>
    <property type="project" value="TreeGrafter"/>
</dbReference>
<organism evidence="5 6">
    <name type="scientific">Halococcus salifodinae DSM 8989</name>
    <dbReference type="NCBI Taxonomy" id="1227456"/>
    <lineage>
        <taxon>Archaea</taxon>
        <taxon>Methanobacteriati</taxon>
        <taxon>Methanobacteriota</taxon>
        <taxon>Stenosarchaea group</taxon>
        <taxon>Halobacteria</taxon>
        <taxon>Halobacteriales</taxon>
        <taxon>Halococcaceae</taxon>
        <taxon>Halococcus</taxon>
    </lineage>
</organism>
<dbReference type="GO" id="GO:0016829">
    <property type="term" value="F:lyase activity"/>
    <property type="evidence" value="ECO:0007669"/>
    <property type="project" value="UniProtKB-KW"/>
</dbReference>
<dbReference type="SUPFAM" id="SSF51621">
    <property type="entry name" value="Phosphoenolpyruvate/pyruvate domain"/>
    <property type="match status" value="1"/>
</dbReference>
<proteinExistence type="predicted"/>
<dbReference type="EMBL" id="AOME01000024">
    <property type="protein sequence ID" value="EMA54763.1"/>
    <property type="molecule type" value="Genomic_DNA"/>
</dbReference>
<dbReference type="STRING" id="1227456.C450_04843"/>
<dbReference type="Pfam" id="PF03328">
    <property type="entry name" value="HpcH_HpaI"/>
    <property type="match status" value="1"/>
</dbReference>
<evidence type="ECO:0000256" key="3">
    <source>
        <dbReference type="ARBA" id="ARBA00022842"/>
    </source>
</evidence>
<sequence length="277" mass="30178">MSDRSHLFVPGDDEDAIESAKQSGTDAIIVDLEDTVLKSAKASARHTTVRTVEEWSADDPTLYVRVNGLDTEFVMADVEALIDCAAVPEAIVVPDVRSATEVQIVTDKLDSASSDIGLVPLIERPEAVFRVHEIAGASERTIMLAFGSVDFRMNIGMSALDSNADVYLPRYLISMAASAVGCRALDTVFLDRENDAGLRAETKEARQIGFDGKMAIAESQIPNVNEGFAPTERELDRARRLVDAFEAADAGVVYFEGTFVDRPVVEEQRRLLDHGAE</sequence>
<name>M0NB13_9EURY</name>
<comment type="caution">
    <text evidence="5">The sequence shown here is derived from an EMBL/GenBank/DDBJ whole genome shotgun (WGS) entry which is preliminary data.</text>
</comment>
<dbReference type="OrthoDB" id="9170at2157"/>
<accession>M0NB13</accession>
<dbReference type="Proteomes" id="UP000011625">
    <property type="component" value="Unassembled WGS sequence"/>
</dbReference>
<dbReference type="InterPro" id="IPR040442">
    <property type="entry name" value="Pyrv_kinase-like_dom_sf"/>
</dbReference>
<dbReference type="PANTHER" id="PTHR32308:SF10">
    <property type="entry name" value="CITRATE LYASE SUBUNIT BETA"/>
    <property type="match status" value="1"/>
</dbReference>
<dbReference type="RefSeq" id="WP_005040732.1">
    <property type="nucleotide sequence ID" value="NZ_AOME01000024.1"/>
</dbReference>
<feature type="domain" description="HpcH/HpaI aldolase/citrate lyase" evidence="4">
    <location>
        <begin position="4"/>
        <end position="216"/>
    </location>
</feature>
<keyword evidence="5" id="KW-0456">Lyase</keyword>
<keyword evidence="3" id="KW-0460">Magnesium</keyword>
<gene>
    <name evidence="5" type="ORF">C450_04843</name>
</gene>
<evidence type="ECO:0000256" key="1">
    <source>
        <dbReference type="ARBA" id="ARBA00001946"/>
    </source>
</evidence>
<keyword evidence="2" id="KW-0479">Metal-binding</keyword>
<dbReference type="InterPro" id="IPR011206">
    <property type="entry name" value="Citrate_lyase_beta/mcl1/mcl2"/>
</dbReference>
<dbReference type="AlphaFoldDB" id="M0NB13"/>
<keyword evidence="6" id="KW-1185">Reference proteome</keyword>
<dbReference type="InterPro" id="IPR015813">
    <property type="entry name" value="Pyrv/PenolPyrv_kinase-like_dom"/>
</dbReference>
<dbReference type="PIRSF" id="PIRSF015582">
    <property type="entry name" value="Cit_lyase_B"/>
    <property type="match status" value="1"/>
</dbReference>
<dbReference type="GO" id="GO:0000287">
    <property type="term" value="F:magnesium ion binding"/>
    <property type="evidence" value="ECO:0007669"/>
    <property type="project" value="TreeGrafter"/>
</dbReference>
<reference evidence="5 6" key="1">
    <citation type="journal article" date="2014" name="PLoS Genet.">
        <title>Phylogenetically driven sequencing of extremely halophilic archaea reveals strategies for static and dynamic osmo-response.</title>
        <authorList>
            <person name="Becker E.A."/>
            <person name="Seitzer P.M."/>
            <person name="Tritt A."/>
            <person name="Larsen D."/>
            <person name="Krusor M."/>
            <person name="Yao A.I."/>
            <person name="Wu D."/>
            <person name="Madern D."/>
            <person name="Eisen J.A."/>
            <person name="Darling A.E."/>
            <person name="Facciotti M.T."/>
        </authorList>
    </citation>
    <scope>NUCLEOTIDE SEQUENCE [LARGE SCALE GENOMIC DNA]</scope>
    <source>
        <strain evidence="5 6">DSM 8989</strain>
    </source>
</reference>